<dbReference type="AlphaFoldDB" id="A0A7X5HT37"/>
<dbReference type="Proteomes" id="UP000461585">
    <property type="component" value="Unassembled WGS sequence"/>
</dbReference>
<keyword evidence="3" id="KW-1185">Reference proteome</keyword>
<keyword evidence="1" id="KW-1133">Transmembrane helix</keyword>
<reference evidence="2 3" key="1">
    <citation type="submission" date="2020-01" db="EMBL/GenBank/DDBJ databases">
        <title>Anaeroalcalibacter tamaniensis gen. nov., sp. nov., moderately halophilic strictly anaerobic fermenter bacterium from mud volcano of Taman peninsula.</title>
        <authorList>
            <person name="Frolova A."/>
            <person name="Merkel A.Y."/>
            <person name="Slobodkin A.I."/>
        </authorList>
    </citation>
    <scope>NUCLEOTIDE SEQUENCE [LARGE SCALE GENOMIC DNA]</scope>
    <source>
        <strain evidence="2 3">F-3ap</strain>
    </source>
</reference>
<keyword evidence="1" id="KW-0472">Membrane</keyword>
<gene>
    <name evidence="2" type="ORF">GXN74_00230</name>
</gene>
<dbReference type="PROSITE" id="PS00409">
    <property type="entry name" value="PROKAR_NTER_METHYL"/>
    <property type="match status" value="1"/>
</dbReference>
<evidence type="ECO:0000256" key="1">
    <source>
        <dbReference type="SAM" id="Phobius"/>
    </source>
</evidence>
<dbReference type="Pfam" id="PF07963">
    <property type="entry name" value="N_methyl"/>
    <property type="match status" value="1"/>
</dbReference>
<keyword evidence="1" id="KW-0812">Transmembrane</keyword>
<dbReference type="NCBIfam" id="TIGR02532">
    <property type="entry name" value="IV_pilin_GFxxxE"/>
    <property type="match status" value="1"/>
</dbReference>
<dbReference type="InterPro" id="IPR045584">
    <property type="entry name" value="Pilin-like"/>
</dbReference>
<dbReference type="RefSeq" id="WP_162368901.1">
    <property type="nucleotide sequence ID" value="NZ_JAAEEH010000001.1"/>
</dbReference>
<evidence type="ECO:0000313" key="3">
    <source>
        <dbReference type="Proteomes" id="UP000461585"/>
    </source>
</evidence>
<proteinExistence type="predicted"/>
<protein>
    <submittedName>
        <fullName evidence="2">Type II secretion system protein</fullName>
    </submittedName>
</protein>
<evidence type="ECO:0000313" key="2">
    <source>
        <dbReference type="EMBL" id="NDL66172.1"/>
    </source>
</evidence>
<name>A0A7X5HT37_9FIRM</name>
<feature type="transmembrane region" description="Helical" evidence="1">
    <location>
        <begin position="12"/>
        <end position="34"/>
    </location>
</feature>
<accession>A0A7X5HT37</accession>
<organism evidence="2 3">
    <name type="scientific">Anaerotalea alkaliphila</name>
    <dbReference type="NCBI Taxonomy" id="2662126"/>
    <lineage>
        <taxon>Bacteria</taxon>
        <taxon>Bacillati</taxon>
        <taxon>Bacillota</taxon>
        <taxon>Clostridia</taxon>
        <taxon>Eubacteriales</taxon>
        <taxon>Anaerotalea</taxon>
    </lineage>
</organism>
<sequence length="168" mass="18525">MDPSDRISGFTLVEVVVSIAVLSLLSVFFLQLFLKAQEVNGRARELDQATVLASGLLESAKAAGRMAPEDLPHPYGSMLPMDGNPQGARFHLLLDGDFRPLADGSPWTYRLVFEESLEESRKDPAVPGRFKGLYRWTCKVEKETGTTLVRLVAGHRRQVETLPGEVDG</sequence>
<dbReference type="EMBL" id="JAAEEH010000001">
    <property type="protein sequence ID" value="NDL66172.1"/>
    <property type="molecule type" value="Genomic_DNA"/>
</dbReference>
<comment type="caution">
    <text evidence="2">The sequence shown here is derived from an EMBL/GenBank/DDBJ whole genome shotgun (WGS) entry which is preliminary data.</text>
</comment>
<dbReference type="SUPFAM" id="SSF54523">
    <property type="entry name" value="Pili subunits"/>
    <property type="match status" value="1"/>
</dbReference>
<dbReference type="InterPro" id="IPR012902">
    <property type="entry name" value="N_methyl_site"/>
</dbReference>